<dbReference type="EC" id="1.5.1.3" evidence="3 9"/>
<keyword evidence="12" id="KW-1185">Reference proteome</keyword>
<proteinExistence type="inferred from homology"/>
<dbReference type="GO" id="GO:0004146">
    <property type="term" value="F:dihydrofolate reductase activity"/>
    <property type="evidence" value="ECO:0007669"/>
    <property type="project" value="UniProtKB-EC"/>
</dbReference>
<dbReference type="FunFam" id="3.40.430.10:FF:000001">
    <property type="entry name" value="Dihydrofolate reductase"/>
    <property type="match status" value="1"/>
</dbReference>
<feature type="domain" description="DHFR" evidence="10">
    <location>
        <begin position="14"/>
        <end position="175"/>
    </location>
</feature>
<dbReference type="PIRSF" id="PIRSF000194">
    <property type="entry name" value="DHFR"/>
    <property type="match status" value="1"/>
</dbReference>
<reference evidence="11" key="1">
    <citation type="submission" date="2021-01" db="EMBL/GenBank/DDBJ databases">
        <title>YIM 132084 draft genome.</title>
        <authorList>
            <person name="An D."/>
        </authorList>
    </citation>
    <scope>NUCLEOTIDE SEQUENCE</scope>
    <source>
        <strain evidence="11">YIM 132084</strain>
    </source>
</reference>
<evidence type="ECO:0000256" key="7">
    <source>
        <dbReference type="ARBA" id="ARBA00023002"/>
    </source>
</evidence>
<evidence type="ECO:0000256" key="9">
    <source>
        <dbReference type="PIRNR" id="PIRNR000194"/>
    </source>
</evidence>
<dbReference type="InterPro" id="IPR001796">
    <property type="entry name" value="DHFR_dom"/>
</dbReference>
<keyword evidence="6 9" id="KW-0521">NADP</keyword>
<dbReference type="GO" id="GO:0006730">
    <property type="term" value="P:one-carbon metabolic process"/>
    <property type="evidence" value="ECO:0007669"/>
    <property type="project" value="UniProtKB-KW"/>
</dbReference>
<name>A0A938YE13_9ACTN</name>
<dbReference type="SUPFAM" id="SSF53597">
    <property type="entry name" value="Dihydrofolate reductase-like"/>
    <property type="match status" value="1"/>
</dbReference>
<evidence type="ECO:0000256" key="2">
    <source>
        <dbReference type="ARBA" id="ARBA00009539"/>
    </source>
</evidence>
<dbReference type="PANTHER" id="PTHR48069">
    <property type="entry name" value="DIHYDROFOLATE REDUCTASE"/>
    <property type="match status" value="1"/>
</dbReference>
<dbReference type="Gene3D" id="3.40.430.10">
    <property type="entry name" value="Dihydrofolate Reductase, subunit A"/>
    <property type="match status" value="1"/>
</dbReference>
<evidence type="ECO:0000313" key="11">
    <source>
        <dbReference type="EMBL" id="MBM9466038.1"/>
    </source>
</evidence>
<dbReference type="RefSeq" id="WP_205259002.1">
    <property type="nucleotide sequence ID" value="NZ_JAERWK010000003.1"/>
</dbReference>
<keyword evidence="7 9" id="KW-0560">Oxidoreductase</keyword>
<comment type="similarity">
    <text evidence="2 9">Belongs to the dihydrofolate reductase family.</text>
</comment>
<comment type="function">
    <text evidence="8 9">Key enzyme in folate metabolism. Catalyzes an essential reaction for de novo glycine and purine synthesis, and for DNA precursor synthesis.</text>
</comment>
<organism evidence="11 12">
    <name type="scientific">Nakamurella leprariae</name>
    <dbReference type="NCBI Taxonomy" id="2803911"/>
    <lineage>
        <taxon>Bacteria</taxon>
        <taxon>Bacillati</taxon>
        <taxon>Actinomycetota</taxon>
        <taxon>Actinomycetes</taxon>
        <taxon>Nakamurellales</taxon>
        <taxon>Nakamurellaceae</taxon>
        <taxon>Nakamurella</taxon>
    </lineage>
</organism>
<dbReference type="GO" id="GO:0070401">
    <property type="term" value="F:NADP+ binding"/>
    <property type="evidence" value="ECO:0007669"/>
    <property type="project" value="UniProtKB-ARBA"/>
</dbReference>
<dbReference type="CDD" id="cd00209">
    <property type="entry name" value="DHFR"/>
    <property type="match status" value="1"/>
</dbReference>
<evidence type="ECO:0000256" key="4">
    <source>
        <dbReference type="ARBA" id="ARBA00018886"/>
    </source>
</evidence>
<evidence type="ECO:0000313" key="12">
    <source>
        <dbReference type="Proteomes" id="UP000663792"/>
    </source>
</evidence>
<accession>A0A938YE13</accession>
<dbReference type="Proteomes" id="UP000663792">
    <property type="component" value="Unassembled WGS sequence"/>
</dbReference>
<evidence type="ECO:0000259" key="10">
    <source>
        <dbReference type="PROSITE" id="PS51330"/>
    </source>
</evidence>
<protein>
    <recommendedName>
        <fullName evidence="4 9">Dihydrofolate reductase</fullName>
        <ecNumber evidence="3 9">1.5.1.3</ecNumber>
    </recommendedName>
</protein>
<dbReference type="AlphaFoldDB" id="A0A938YE13"/>
<dbReference type="InterPro" id="IPR024072">
    <property type="entry name" value="DHFR-like_dom_sf"/>
</dbReference>
<comment type="caution">
    <text evidence="11">The sequence shown here is derived from an EMBL/GenBank/DDBJ whole genome shotgun (WGS) entry which is preliminary data.</text>
</comment>
<evidence type="ECO:0000256" key="8">
    <source>
        <dbReference type="ARBA" id="ARBA00025067"/>
    </source>
</evidence>
<keyword evidence="5 9" id="KW-0554">One-carbon metabolism</keyword>
<evidence type="ECO:0000256" key="3">
    <source>
        <dbReference type="ARBA" id="ARBA00012856"/>
    </source>
</evidence>
<comment type="catalytic activity">
    <reaction evidence="9">
        <text>(6S)-5,6,7,8-tetrahydrofolate + NADP(+) = 7,8-dihydrofolate + NADPH + H(+)</text>
        <dbReference type="Rhea" id="RHEA:15009"/>
        <dbReference type="ChEBI" id="CHEBI:15378"/>
        <dbReference type="ChEBI" id="CHEBI:57451"/>
        <dbReference type="ChEBI" id="CHEBI:57453"/>
        <dbReference type="ChEBI" id="CHEBI:57783"/>
        <dbReference type="ChEBI" id="CHEBI:58349"/>
        <dbReference type="EC" id="1.5.1.3"/>
    </reaction>
</comment>
<dbReference type="PROSITE" id="PS51330">
    <property type="entry name" value="DHFR_2"/>
    <property type="match status" value="1"/>
</dbReference>
<evidence type="ECO:0000256" key="5">
    <source>
        <dbReference type="ARBA" id="ARBA00022563"/>
    </source>
</evidence>
<dbReference type="PANTHER" id="PTHR48069:SF3">
    <property type="entry name" value="DIHYDROFOLATE REDUCTASE"/>
    <property type="match status" value="1"/>
</dbReference>
<gene>
    <name evidence="11" type="ORF">JL106_01935</name>
</gene>
<dbReference type="GO" id="GO:0046452">
    <property type="term" value="P:dihydrofolate metabolic process"/>
    <property type="evidence" value="ECO:0007669"/>
    <property type="project" value="TreeGrafter"/>
</dbReference>
<dbReference type="EMBL" id="JAERWK010000003">
    <property type="protein sequence ID" value="MBM9466038.1"/>
    <property type="molecule type" value="Genomic_DNA"/>
</dbReference>
<sequence>MQKEMQTEVQAGMEIVLVAAVARGGIIGADGGMPWHLPEDLRRFRAMTLGHALVMGRRTFGSIGRPLPGRRTVVVTRDRSFCPTGVEVAGSIDDALGRVAARPQLDPAGHPRPVMVVGGGQIYRQTIDLADRLEITEVDQEVAGDTVFPPIDPDRWREAARRTGDGCTYLTYARA</sequence>
<dbReference type="Pfam" id="PF00186">
    <property type="entry name" value="DHFR_1"/>
    <property type="match status" value="1"/>
</dbReference>
<dbReference type="PRINTS" id="PR00070">
    <property type="entry name" value="DHFR"/>
</dbReference>
<evidence type="ECO:0000256" key="6">
    <source>
        <dbReference type="ARBA" id="ARBA00022857"/>
    </source>
</evidence>
<evidence type="ECO:0000256" key="1">
    <source>
        <dbReference type="ARBA" id="ARBA00004903"/>
    </source>
</evidence>
<dbReference type="GO" id="GO:0046655">
    <property type="term" value="P:folic acid metabolic process"/>
    <property type="evidence" value="ECO:0007669"/>
    <property type="project" value="TreeGrafter"/>
</dbReference>
<comment type="pathway">
    <text evidence="1 9">Cofactor biosynthesis; tetrahydrofolate biosynthesis; 5,6,7,8-tetrahydrofolate from 7,8-dihydrofolate: step 1/1.</text>
</comment>
<dbReference type="GO" id="GO:0046654">
    <property type="term" value="P:tetrahydrofolate biosynthetic process"/>
    <property type="evidence" value="ECO:0007669"/>
    <property type="project" value="InterPro"/>
</dbReference>
<dbReference type="GO" id="GO:0005829">
    <property type="term" value="C:cytosol"/>
    <property type="evidence" value="ECO:0007669"/>
    <property type="project" value="TreeGrafter"/>
</dbReference>
<dbReference type="InterPro" id="IPR012259">
    <property type="entry name" value="DHFR"/>
</dbReference>